<dbReference type="HAMAP" id="MF_00336">
    <property type="entry name" value="BioD"/>
    <property type="match status" value="1"/>
</dbReference>
<evidence type="ECO:0000256" key="4">
    <source>
        <dbReference type="ARBA" id="ARBA00022898"/>
    </source>
</evidence>
<protein>
    <submittedName>
        <fullName evidence="5">Onanonoxo-7-onima-8-eninoihtemlysoneda</fullName>
    </submittedName>
</protein>
<dbReference type="Pfam" id="PF13500">
    <property type="entry name" value="AAA_26"/>
    <property type="match status" value="1"/>
</dbReference>
<evidence type="ECO:0000256" key="1">
    <source>
        <dbReference type="ARBA" id="ARBA00004173"/>
    </source>
</evidence>
<evidence type="ECO:0000313" key="5">
    <source>
        <dbReference type="EMBL" id="PYH87822.1"/>
    </source>
</evidence>
<dbReference type="InterPro" id="IPR004472">
    <property type="entry name" value="DTB_synth_BioD"/>
</dbReference>
<keyword evidence="2" id="KW-0032">Aminotransferase</keyword>
<dbReference type="GO" id="GO:0005739">
    <property type="term" value="C:mitochondrion"/>
    <property type="evidence" value="ECO:0007669"/>
    <property type="project" value="UniProtKB-SubCell"/>
</dbReference>
<keyword evidence="3" id="KW-0808">Transferase</keyword>
<keyword evidence="6" id="KW-1185">Reference proteome</keyword>
<dbReference type="UniPathway" id="UPA00078"/>
<dbReference type="GO" id="GO:0000287">
    <property type="term" value="F:magnesium ion binding"/>
    <property type="evidence" value="ECO:0007669"/>
    <property type="project" value="InterPro"/>
</dbReference>
<dbReference type="STRING" id="1448320.A0A319E9Q4"/>
<dbReference type="FunFam" id="3.40.50.300:FF:001677">
    <property type="entry name" value="Bifunctional dethiobiotin synthetase/adenosylmethionine-8-amino-7-oxononanoate aminotransferase"/>
    <property type="match status" value="1"/>
</dbReference>
<dbReference type="OrthoDB" id="425114at2759"/>
<dbReference type="FunFam" id="3.90.1150.10:FF:000080">
    <property type="entry name" value="Bifunctional dethiobiotin synthetase/adenosylmethionine-8-amino-7-oxononanoate aminotransferase"/>
    <property type="match status" value="1"/>
</dbReference>
<comment type="subcellular location">
    <subcellularLocation>
        <location evidence="1">Mitochondrion</location>
    </subcellularLocation>
</comment>
<dbReference type="SUPFAM" id="SSF52540">
    <property type="entry name" value="P-loop containing nucleoside triphosphate hydrolases"/>
    <property type="match status" value="1"/>
</dbReference>
<dbReference type="GO" id="GO:0005524">
    <property type="term" value="F:ATP binding"/>
    <property type="evidence" value="ECO:0007669"/>
    <property type="project" value="InterPro"/>
</dbReference>
<accession>A0A319E9Q4</accession>
<dbReference type="FunFam" id="3.40.640.10:FF:000122">
    <property type="entry name" value="Bifunctional dethiobiotin synthetase/adenosylmethionine-8-amino-7-oxononanoate aminotransferase"/>
    <property type="match status" value="1"/>
</dbReference>
<dbReference type="GO" id="GO:0004141">
    <property type="term" value="F:dethiobiotin synthase activity"/>
    <property type="evidence" value="ECO:0007669"/>
    <property type="project" value="InterPro"/>
</dbReference>
<name>A0A319E9Q4_9EURO</name>
<dbReference type="InterPro" id="IPR015422">
    <property type="entry name" value="PyrdxlP-dep_Trfase_small"/>
</dbReference>
<keyword evidence="4" id="KW-0663">Pyridoxal phosphate</keyword>
<dbReference type="PANTHER" id="PTHR42684:SF3">
    <property type="entry name" value="ADENOSYLMETHIONINE-8-AMINO-7-OXONONANOATE AMINOTRANSFERASE"/>
    <property type="match status" value="1"/>
</dbReference>
<sequence>MPPVGAALWRSLRAHQVYGANTDVGKTIVSTVLCNAIQSLKTPATAAFLKPVSTGPLDDADDRHLRRYASGTLTKCLYQFGEPVSPHLAAQQKTCMARDRILVPRDDELVASIHHTLSGWASNGVDFALVETAGGVHSPGPNGNSQADLYRPLRLPIVLVADSRLGGISSSISAYESLLLRGYDVHSVLLFQDDYYKNHEYLRTYFQKKSIPLVTIPSPPPRPQALGADAMARDGEAMATYYEQVARGTDVAGLLEELKAKHTARIERLEAMPGRAHESIWYPFTQHHGMAPTDITAIDSAYDDFFQTYRANPSQPEEGRLHATFDGSASWWTQGLGHGNPDLALSAAYAAGRYGHVMFPGNIHEPALSLAETLLQSIGNPRLQKVFYTDNGSTGMEVAVKMGLRAACHRYGWDASQEQISILGLKGSYHGDTIGVMDCSEPSTYNKKVEWYRGRGYWFDFPQVRMSQGTWKITIPDKMRALGPDLEFSSLSEVFDLEARVQSEAGQRYKEYIRATVENLVQEHGMKFGALIMEPVILGAGGMLFCDPLFQRCLAEVVRGHPELFDKGTPRSTPSATPQSWSGLPVVFDEVFTGLYRLGRRTAASFLGVDADVAVNAKLLTGGLLPLCTTLASGEIFAAFSSREKSDALLHGHSYTAHAVGCQVAVDSLRTMLQMERGGSWAASQRDWQCSSTASSEGSPEVWSAWSHGLVRDLSHGKQVDGVFAIGTVLSVSLKDSQGGGYTSTAAQGLQRRLAAGGPTFAVHSRVLGNVLYLMASVTAPAEALREIEGVLRAALL</sequence>
<evidence type="ECO:0000256" key="3">
    <source>
        <dbReference type="ARBA" id="ARBA00022679"/>
    </source>
</evidence>
<dbReference type="PANTHER" id="PTHR42684">
    <property type="entry name" value="ADENOSYLMETHIONINE-8-AMINO-7-OXONONANOATE AMINOTRANSFERASE"/>
    <property type="match status" value="1"/>
</dbReference>
<evidence type="ECO:0000313" key="6">
    <source>
        <dbReference type="Proteomes" id="UP000247810"/>
    </source>
</evidence>
<dbReference type="VEuPathDB" id="FungiDB:BO71DRAFT_489255"/>
<evidence type="ECO:0000256" key="2">
    <source>
        <dbReference type="ARBA" id="ARBA00022576"/>
    </source>
</evidence>
<dbReference type="PROSITE" id="PS00600">
    <property type="entry name" value="AA_TRANSFER_CLASS_3"/>
    <property type="match status" value="1"/>
</dbReference>
<dbReference type="Gene3D" id="3.40.640.10">
    <property type="entry name" value="Type I PLP-dependent aspartate aminotransferase-like (Major domain)"/>
    <property type="match status" value="1"/>
</dbReference>
<dbReference type="InterPro" id="IPR005814">
    <property type="entry name" value="Aminotrans_3"/>
</dbReference>
<dbReference type="GO" id="GO:0004015">
    <property type="term" value="F:adenosylmethionine-8-amino-7-oxononanoate transaminase activity"/>
    <property type="evidence" value="ECO:0007669"/>
    <property type="project" value="TreeGrafter"/>
</dbReference>
<dbReference type="Proteomes" id="UP000247810">
    <property type="component" value="Unassembled WGS sequence"/>
</dbReference>
<reference evidence="5 6" key="1">
    <citation type="submission" date="2018-02" db="EMBL/GenBank/DDBJ databases">
        <title>The genomes of Aspergillus section Nigri reveals drivers in fungal speciation.</title>
        <authorList>
            <consortium name="DOE Joint Genome Institute"/>
            <person name="Vesth T.C."/>
            <person name="Nybo J."/>
            <person name="Theobald S."/>
            <person name="Brandl J."/>
            <person name="Frisvad J.C."/>
            <person name="Nielsen K.F."/>
            <person name="Lyhne E.K."/>
            <person name="Kogle M.E."/>
            <person name="Kuo A."/>
            <person name="Riley R."/>
            <person name="Clum A."/>
            <person name="Nolan M."/>
            <person name="Lipzen A."/>
            <person name="Salamov A."/>
            <person name="Henrissat B."/>
            <person name="Wiebenga A."/>
            <person name="De vries R.P."/>
            <person name="Grigoriev I.V."/>
            <person name="Mortensen U.H."/>
            <person name="Andersen M.R."/>
            <person name="Baker S.E."/>
        </authorList>
    </citation>
    <scope>NUCLEOTIDE SEQUENCE [LARGE SCALE GENOMIC DNA]</scope>
    <source>
        <strain evidence="5 6">CBS 707.79</strain>
    </source>
</reference>
<dbReference type="Pfam" id="PF00202">
    <property type="entry name" value="Aminotran_3"/>
    <property type="match status" value="2"/>
</dbReference>
<dbReference type="InterPro" id="IPR015421">
    <property type="entry name" value="PyrdxlP-dep_Trfase_major"/>
</dbReference>
<dbReference type="InterPro" id="IPR049704">
    <property type="entry name" value="Aminotrans_3_PPA_site"/>
</dbReference>
<gene>
    <name evidence="5" type="ORF">BO71DRAFT_489255</name>
</gene>
<organism evidence="5 6">
    <name type="scientific">Aspergillus ellipticus CBS 707.79</name>
    <dbReference type="NCBI Taxonomy" id="1448320"/>
    <lineage>
        <taxon>Eukaryota</taxon>
        <taxon>Fungi</taxon>
        <taxon>Dikarya</taxon>
        <taxon>Ascomycota</taxon>
        <taxon>Pezizomycotina</taxon>
        <taxon>Eurotiomycetes</taxon>
        <taxon>Eurotiomycetidae</taxon>
        <taxon>Eurotiales</taxon>
        <taxon>Aspergillaceae</taxon>
        <taxon>Aspergillus</taxon>
        <taxon>Aspergillus subgen. Circumdati</taxon>
    </lineage>
</organism>
<dbReference type="EMBL" id="KZ826164">
    <property type="protein sequence ID" value="PYH87822.1"/>
    <property type="molecule type" value="Genomic_DNA"/>
</dbReference>
<proteinExistence type="inferred from homology"/>
<dbReference type="InterPro" id="IPR015424">
    <property type="entry name" value="PyrdxlP-dep_Trfase"/>
</dbReference>
<dbReference type="InterPro" id="IPR027417">
    <property type="entry name" value="P-loop_NTPase"/>
</dbReference>
<dbReference type="Gene3D" id="3.90.1150.10">
    <property type="entry name" value="Aspartate Aminotransferase, domain 1"/>
    <property type="match status" value="1"/>
</dbReference>
<dbReference type="GO" id="GO:0030170">
    <property type="term" value="F:pyridoxal phosphate binding"/>
    <property type="evidence" value="ECO:0007669"/>
    <property type="project" value="InterPro"/>
</dbReference>
<dbReference type="CDD" id="cd03109">
    <property type="entry name" value="DTBS"/>
    <property type="match status" value="1"/>
</dbReference>
<dbReference type="SUPFAM" id="SSF53383">
    <property type="entry name" value="PLP-dependent transferases"/>
    <property type="match status" value="1"/>
</dbReference>
<dbReference type="GO" id="GO:0009102">
    <property type="term" value="P:biotin biosynthetic process"/>
    <property type="evidence" value="ECO:0007669"/>
    <property type="project" value="UniProtKB-UniPathway"/>
</dbReference>
<dbReference type="Gene3D" id="3.40.50.300">
    <property type="entry name" value="P-loop containing nucleotide triphosphate hydrolases"/>
    <property type="match status" value="1"/>
</dbReference>
<dbReference type="AlphaFoldDB" id="A0A319E9Q4"/>